<proteinExistence type="predicted"/>
<dbReference type="PANTHER" id="PTHR47331">
    <property type="entry name" value="PHD-TYPE DOMAIN-CONTAINING PROTEIN"/>
    <property type="match status" value="1"/>
</dbReference>
<sequence>MPDAVNAIMKNQSMNDFIDSLPDVATATKMIKDISYIKQQGGFVMRNWLSNNPIVLNDMPKETLNDMAIRFNVESQAERTLGLLWFPASDMFGFDLSLKRIPSDILQLSRKPTKREVLRIIMSVYDIHGFLAPFTIKSKMLMREIWNVGIKWDQEITDSLFVLFKDWISQLQEMSYVRIPRWYFYSDDSVGVNEKNGRTVNDNETSLQLHIFCDASPCAYACVAYWRKQDSNCVQVSFIASNSRVAPLKPLTMPKLELQGALLACRLADYKKGA</sequence>
<dbReference type="Proteomes" id="UP001314205">
    <property type="component" value="Unassembled WGS sequence"/>
</dbReference>
<organism evidence="1 2">
    <name type="scientific">Parnassius mnemosyne</name>
    <name type="common">clouded apollo</name>
    <dbReference type="NCBI Taxonomy" id="213953"/>
    <lineage>
        <taxon>Eukaryota</taxon>
        <taxon>Metazoa</taxon>
        <taxon>Ecdysozoa</taxon>
        <taxon>Arthropoda</taxon>
        <taxon>Hexapoda</taxon>
        <taxon>Insecta</taxon>
        <taxon>Pterygota</taxon>
        <taxon>Neoptera</taxon>
        <taxon>Endopterygota</taxon>
        <taxon>Lepidoptera</taxon>
        <taxon>Glossata</taxon>
        <taxon>Ditrysia</taxon>
        <taxon>Papilionoidea</taxon>
        <taxon>Papilionidae</taxon>
        <taxon>Parnassiinae</taxon>
        <taxon>Parnassini</taxon>
        <taxon>Parnassius</taxon>
        <taxon>Driopa</taxon>
    </lineage>
</organism>
<evidence type="ECO:0000313" key="2">
    <source>
        <dbReference type="Proteomes" id="UP001314205"/>
    </source>
</evidence>
<comment type="caution">
    <text evidence="1">The sequence shown here is derived from an EMBL/GenBank/DDBJ whole genome shotgun (WGS) entry which is preliminary data.</text>
</comment>
<protein>
    <submittedName>
        <fullName evidence="1">Uncharacterized protein</fullName>
    </submittedName>
</protein>
<dbReference type="EMBL" id="CAVLGL010000137">
    <property type="protein sequence ID" value="CAK1602339.1"/>
    <property type="molecule type" value="Genomic_DNA"/>
</dbReference>
<accession>A0AAV1M5B7</accession>
<name>A0AAV1M5B7_9NEOP</name>
<dbReference type="InterPro" id="IPR008042">
    <property type="entry name" value="Retrotrans_Pao"/>
</dbReference>
<dbReference type="AlphaFoldDB" id="A0AAV1M5B7"/>
<keyword evidence="2" id="KW-1185">Reference proteome</keyword>
<reference evidence="1 2" key="1">
    <citation type="submission" date="2023-11" db="EMBL/GenBank/DDBJ databases">
        <authorList>
            <person name="Hedman E."/>
            <person name="Englund M."/>
            <person name="Stromberg M."/>
            <person name="Nyberg Akerstrom W."/>
            <person name="Nylinder S."/>
            <person name="Jareborg N."/>
            <person name="Kallberg Y."/>
            <person name="Kronander E."/>
        </authorList>
    </citation>
    <scope>NUCLEOTIDE SEQUENCE [LARGE SCALE GENOMIC DNA]</scope>
</reference>
<evidence type="ECO:0000313" key="1">
    <source>
        <dbReference type="EMBL" id="CAK1602339.1"/>
    </source>
</evidence>
<dbReference type="PANTHER" id="PTHR47331:SF4">
    <property type="entry name" value="PEPTIDASE S1 DOMAIN-CONTAINING PROTEIN"/>
    <property type="match status" value="1"/>
</dbReference>
<dbReference type="Pfam" id="PF05380">
    <property type="entry name" value="Peptidase_A17"/>
    <property type="match status" value="1"/>
</dbReference>
<gene>
    <name evidence="1" type="ORF">PARMNEM_LOCUS20857</name>
</gene>